<dbReference type="Proteomes" id="UP000606974">
    <property type="component" value="Unassembled WGS sequence"/>
</dbReference>
<reference evidence="1" key="1">
    <citation type="submission" date="2020-02" db="EMBL/GenBank/DDBJ databases">
        <authorList>
            <person name="Palmer J.M."/>
        </authorList>
    </citation>
    <scope>NUCLEOTIDE SEQUENCE</scope>
    <source>
        <strain evidence="1">EPUS1.4</strain>
        <tissue evidence="1">Thallus</tissue>
    </source>
</reference>
<accession>A0A8H7AQM3</accession>
<dbReference type="AlphaFoldDB" id="A0A8H7AQM3"/>
<protein>
    <submittedName>
        <fullName evidence="1">Uncharacterized protein</fullName>
    </submittedName>
</protein>
<proteinExistence type="predicted"/>
<comment type="caution">
    <text evidence="1">The sequence shown here is derived from an EMBL/GenBank/DDBJ whole genome shotgun (WGS) entry which is preliminary data.</text>
</comment>
<keyword evidence="2" id="KW-1185">Reference proteome</keyword>
<name>A0A8H7AQM3_9EURO</name>
<sequence>MRVAVRPLITCYTGLAYVKPFFPYVLCKRTKYWILPDEQGRRGREPKQQYVRIEVVIRHAKFICIDLTLTYALLVF</sequence>
<gene>
    <name evidence="1" type="ORF">GJ744_001382</name>
</gene>
<dbReference type="EMBL" id="JAACFV010000012">
    <property type="protein sequence ID" value="KAF7512447.1"/>
    <property type="molecule type" value="Genomic_DNA"/>
</dbReference>
<organism evidence="1 2">
    <name type="scientific">Endocarpon pusillum</name>
    <dbReference type="NCBI Taxonomy" id="364733"/>
    <lineage>
        <taxon>Eukaryota</taxon>
        <taxon>Fungi</taxon>
        <taxon>Dikarya</taxon>
        <taxon>Ascomycota</taxon>
        <taxon>Pezizomycotina</taxon>
        <taxon>Eurotiomycetes</taxon>
        <taxon>Chaetothyriomycetidae</taxon>
        <taxon>Verrucariales</taxon>
        <taxon>Verrucariaceae</taxon>
        <taxon>Endocarpon</taxon>
    </lineage>
</organism>
<evidence type="ECO:0000313" key="1">
    <source>
        <dbReference type="EMBL" id="KAF7512447.1"/>
    </source>
</evidence>
<evidence type="ECO:0000313" key="2">
    <source>
        <dbReference type="Proteomes" id="UP000606974"/>
    </source>
</evidence>